<name>A0ACC4D0G9_POPAL</name>
<accession>A0ACC4D0G9</accession>
<dbReference type="EMBL" id="RCHU02000001">
    <property type="protein sequence ID" value="KAL3610759.1"/>
    <property type="molecule type" value="Genomic_DNA"/>
</dbReference>
<protein>
    <submittedName>
        <fullName evidence="1">Uncharacterized protein</fullName>
    </submittedName>
</protein>
<evidence type="ECO:0000313" key="1">
    <source>
        <dbReference type="EMBL" id="KAL3610759.1"/>
    </source>
</evidence>
<dbReference type="Proteomes" id="UP000309997">
    <property type="component" value="Unassembled WGS sequence"/>
</dbReference>
<evidence type="ECO:0000313" key="2">
    <source>
        <dbReference type="Proteomes" id="UP000309997"/>
    </source>
</evidence>
<keyword evidence="2" id="KW-1185">Reference proteome</keyword>
<comment type="caution">
    <text evidence="1">The sequence shown here is derived from an EMBL/GenBank/DDBJ whole genome shotgun (WGS) entry which is preliminary data.</text>
</comment>
<gene>
    <name evidence="1" type="ORF">D5086_001779</name>
</gene>
<reference evidence="1 2" key="1">
    <citation type="journal article" date="2024" name="Plant Biotechnol. J.">
        <title>Genome and CRISPR/Cas9 system of a widespread forest tree (Populus alba) in the world.</title>
        <authorList>
            <person name="Liu Y.J."/>
            <person name="Jiang P.F."/>
            <person name="Han X.M."/>
            <person name="Li X.Y."/>
            <person name="Wang H.M."/>
            <person name="Wang Y.J."/>
            <person name="Wang X.X."/>
            <person name="Zeng Q.Y."/>
        </authorList>
    </citation>
    <scope>NUCLEOTIDE SEQUENCE [LARGE SCALE GENOMIC DNA]</scope>
    <source>
        <strain evidence="2">cv. PAL-ZL1</strain>
    </source>
</reference>
<sequence>MAMAAAIVATMPALKHLTRITFTPPFPRKLQKFHSLASLSPTFTQEDPEQQRLEQKQQNQLTNNNNTSRSSSSTSYFPKRGQTLELVCESLAFKGKGVCKVAETGFVVMCDRALPGERFIGRVTRRKGSYAEVTKVETITPHWDLVDAPCEYAPYCGGCKTQNLSYESQLRAKEQQVRELSIHVGKFSDKVPEFCSIMKPIVPCVIQFHYRNKMEFSFGSKKWLPKELLGEKQVGNEKYALGLHAPGFFDKVLNVDKCLLQSEPANMVLSAIQDCWRDHNLVSLHMMNAETGLPELMVNFVTSLYKPELLKPLVEKISAIPEVVSIMNNVNTSVGNTSVGEEEYILQRFCINLLKIVLVLEGMAHKLSLIYFVELALIGLTLARRAKHVYGYEVVPQAISDAHRNAKLNRISNATFVQGDLNKIDESFGNNFPKPDIVISDPNRPGMHMKLLKFLIKLKAPRIVYVSCNPATCARDLDYLCHGVVQDLCSQLRLQSEVISSGFSEVSNAARIYLTLVFDAKTTEAERQCQKRFSPLAFFSIVVIHFALQ</sequence>
<organism evidence="1 2">
    <name type="scientific">Populus alba</name>
    <name type="common">White poplar</name>
    <dbReference type="NCBI Taxonomy" id="43335"/>
    <lineage>
        <taxon>Eukaryota</taxon>
        <taxon>Viridiplantae</taxon>
        <taxon>Streptophyta</taxon>
        <taxon>Embryophyta</taxon>
        <taxon>Tracheophyta</taxon>
        <taxon>Spermatophyta</taxon>
        <taxon>Magnoliopsida</taxon>
        <taxon>eudicotyledons</taxon>
        <taxon>Gunneridae</taxon>
        <taxon>Pentapetalae</taxon>
        <taxon>rosids</taxon>
        <taxon>fabids</taxon>
        <taxon>Malpighiales</taxon>
        <taxon>Salicaceae</taxon>
        <taxon>Saliceae</taxon>
        <taxon>Populus</taxon>
    </lineage>
</organism>
<proteinExistence type="predicted"/>